<dbReference type="PANTHER" id="PTHR43564:SF2">
    <property type="entry name" value="BLR6059 PROTEIN"/>
    <property type="match status" value="1"/>
</dbReference>
<dbReference type="InterPro" id="IPR037175">
    <property type="entry name" value="KFase_sf"/>
</dbReference>
<evidence type="ECO:0000313" key="2">
    <source>
        <dbReference type="Proteomes" id="UP000782312"/>
    </source>
</evidence>
<gene>
    <name evidence="1" type="ORF">HYZ11_02680</name>
</gene>
<sequence>MCATRFIDLSTPMANGANEPRPPDIYYMDHKEFGAKTAAGWGIKPEELHDGVGSQAEFIKVSTHSATHMDAPLHYGPTVAGKPARAIDQVPLEWCFADGVVLDLRHKKTGDYITVQDIEACLKKIGYKIKAGDIVLLWTGTDEKRSDPNYPELHPGMSIEATEYLLDRGVRIIGIDAFGYDRPFSFQIPEFKAGNRRALMPCHHILGRQREYLQIEQMSNLGMIPRPHGFKVACFPINVERASGAWVRPVAIVEDRK</sequence>
<dbReference type="AlphaFoldDB" id="A0A932MMA9"/>
<accession>A0A932MMA9</accession>
<dbReference type="Gene3D" id="3.50.30.50">
    <property type="entry name" value="Putative cyclase"/>
    <property type="match status" value="1"/>
</dbReference>
<organism evidence="1 2">
    <name type="scientific">Tectimicrobiota bacterium</name>
    <dbReference type="NCBI Taxonomy" id="2528274"/>
    <lineage>
        <taxon>Bacteria</taxon>
        <taxon>Pseudomonadati</taxon>
        <taxon>Nitrospinota/Tectimicrobiota group</taxon>
        <taxon>Candidatus Tectimicrobiota</taxon>
    </lineage>
</organism>
<dbReference type="PANTHER" id="PTHR43564">
    <property type="entry name" value="KYNURENINE FORMAMIDASE-LIKE PROTEIN"/>
    <property type="match status" value="1"/>
</dbReference>
<dbReference type="Pfam" id="PF04199">
    <property type="entry name" value="Cyclase"/>
    <property type="match status" value="1"/>
</dbReference>
<name>A0A932MMA9_UNCTE</name>
<dbReference type="InterPro" id="IPR007325">
    <property type="entry name" value="KFase/CYL"/>
</dbReference>
<dbReference type="GO" id="GO:0019441">
    <property type="term" value="P:L-tryptophan catabolic process to kynurenine"/>
    <property type="evidence" value="ECO:0007669"/>
    <property type="project" value="InterPro"/>
</dbReference>
<dbReference type="EMBL" id="JACPUR010000004">
    <property type="protein sequence ID" value="MBI3126493.1"/>
    <property type="molecule type" value="Genomic_DNA"/>
</dbReference>
<comment type="caution">
    <text evidence="1">The sequence shown here is derived from an EMBL/GenBank/DDBJ whole genome shotgun (WGS) entry which is preliminary data.</text>
</comment>
<proteinExistence type="predicted"/>
<protein>
    <submittedName>
        <fullName evidence="1">Cyclase family protein</fullName>
    </submittedName>
</protein>
<reference evidence="1" key="1">
    <citation type="submission" date="2020-07" db="EMBL/GenBank/DDBJ databases">
        <title>Huge and variable diversity of episymbiotic CPR bacteria and DPANN archaea in groundwater ecosystems.</title>
        <authorList>
            <person name="He C.Y."/>
            <person name="Keren R."/>
            <person name="Whittaker M."/>
            <person name="Farag I.F."/>
            <person name="Doudna J."/>
            <person name="Cate J.H.D."/>
            <person name="Banfield J.F."/>
        </authorList>
    </citation>
    <scope>NUCLEOTIDE SEQUENCE</scope>
    <source>
        <strain evidence="1">NC_groundwater_763_Ag_S-0.2um_68_21</strain>
    </source>
</reference>
<dbReference type="Proteomes" id="UP000782312">
    <property type="component" value="Unassembled WGS sequence"/>
</dbReference>
<dbReference type="GO" id="GO:0004061">
    <property type="term" value="F:arylformamidase activity"/>
    <property type="evidence" value="ECO:0007669"/>
    <property type="project" value="InterPro"/>
</dbReference>
<dbReference type="SUPFAM" id="SSF102198">
    <property type="entry name" value="Putative cyclase"/>
    <property type="match status" value="1"/>
</dbReference>
<evidence type="ECO:0000313" key="1">
    <source>
        <dbReference type="EMBL" id="MBI3126493.1"/>
    </source>
</evidence>